<keyword evidence="3" id="KW-1185">Reference proteome</keyword>
<dbReference type="Proteomes" id="UP000031030">
    <property type="component" value="Unassembled WGS sequence"/>
</dbReference>
<accession>A0A0B2A3K8</accession>
<dbReference type="Gene3D" id="3.90.950.20">
    <property type="entry name" value="CinA-like"/>
    <property type="match status" value="1"/>
</dbReference>
<evidence type="ECO:0000259" key="1">
    <source>
        <dbReference type="Pfam" id="PF02464"/>
    </source>
</evidence>
<dbReference type="InterPro" id="IPR008136">
    <property type="entry name" value="CinA_C"/>
</dbReference>
<dbReference type="RefSeq" id="WP_039401809.1">
    <property type="nucleotide sequence ID" value="NZ_JTDK01000016.1"/>
</dbReference>
<organism evidence="2 3">
    <name type="scientific">Microbacterium mangrovi</name>
    <dbReference type="NCBI Taxonomy" id="1348253"/>
    <lineage>
        <taxon>Bacteria</taxon>
        <taxon>Bacillati</taxon>
        <taxon>Actinomycetota</taxon>
        <taxon>Actinomycetes</taxon>
        <taxon>Micrococcales</taxon>
        <taxon>Microbacteriaceae</taxon>
        <taxon>Microbacterium</taxon>
    </lineage>
</organism>
<evidence type="ECO:0000313" key="3">
    <source>
        <dbReference type="Proteomes" id="UP000031030"/>
    </source>
</evidence>
<dbReference type="STRING" id="1348253.LK09_16135"/>
<dbReference type="NCBIfam" id="TIGR00199">
    <property type="entry name" value="PncC_domain"/>
    <property type="match status" value="1"/>
</dbReference>
<evidence type="ECO:0000313" key="2">
    <source>
        <dbReference type="EMBL" id="KHK96167.1"/>
    </source>
</evidence>
<dbReference type="OrthoDB" id="1253990at2"/>
<sequence length="168" mass="16808">MSASGADAEAATLLAALSARGWSVAVAESLTGGLVVASLVSVPGASAWVRGGVVAYATELKQSLLGVDAALLAAHGAVHPEVARQMATGVRRAASISGRDADVGIATTGIAGPDSPDGQEVGTVHVGIAWPGDDLVVSLQLHGTRDEIRIASVRHALRAATDAMTRAE</sequence>
<proteinExistence type="predicted"/>
<dbReference type="EMBL" id="JTDK01000016">
    <property type="protein sequence ID" value="KHK96167.1"/>
    <property type="molecule type" value="Genomic_DNA"/>
</dbReference>
<comment type="caution">
    <text evidence="2">The sequence shown here is derived from an EMBL/GenBank/DDBJ whole genome shotgun (WGS) entry which is preliminary data.</text>
</comment>
<feature type="domain" description="CinA C-terminal" evidence="1">
    <location>
        <begin position="10"/>
        <end position="161"/>
    </location>
</feature>
<name>A0A0B2A3K8_9MICO</name>
<dbReference type="AlphaFoldDB" id="A0A0B2A3K8"/>
<dbReference type="InterPro" id="IPR036653">
    <property type="entry name" value="CinA-like_C"/>
</dbReference>
<dbReference type="SUPFAM" id="SSF142433">
    <property type="entry name" value="CinA-like"/>
    <property type="match status" value="1"/>
</dbReference>
<protein>
    <recommendedName>
        <fullName evidence="1">CinA C-terminal domain-containing protein</fullName>
    </recommendedName>
</protein>
<reference evidence="2 3" key="1">
    <citation type="submission" date="2014-11" db="EMBL/GenBank/DDBJ databases">
        <title>Genome sequence of Microbacterium mangrovi MUSC 115(T).</title>
        <authorList>
            <person name="Lee L.-H."/>
        </authorList>
    </citation>
    <scope>NUCLEOTIDE SEQUENCE [LARGE SCALE GENOMIC DNA]</scope>
    <source>
        <strain evidence="2 3">MUSC 115</strain>
    </source>
</reference>
<gene>
    <name evidence="2" type="ORF">LK09_16135</name>
</gene>
<dbReference type="Pfam" id="PF02464">
    <property type="entry name" value="CinA"/>
    <property type="match status" value="1"/>
</dbReference>